<dbReference type="STRING" id="56484.A0A1Y2F578"/>
<evidence type="ECO:0000313" key="6">
    <source>
        <dbReference type="Proteomes" id="UP000193685"/>
    </source>
</evidence>
<evidence type="ECO:0000256" key="2">
    <source>
        <dbReference type="ARBA" id="ARBA00022912"/>
    </source>
</evidence>
<dbReference type="SUPFAM" id="SSF52799">
    <property type="entry name" value="(Phosphotyrosine protein) phosphatases II"/>
    <property type="match status" value="1"/>
</dbReference>
<feature type="domain" description="Tyrosine specific protein phosphatases" evidence="4">
    <location>
        <begin position="4"/>
        <end position="62"/>
    </location>
</feature>
<proteinExistence type="predicted"/>
<dbReference type="GO" id="GO:0004721">
    <property type="term" value="F:phosphoprotein phosphatase activity"/>
    <property type="evidence" value="ECO:0007669"/>
    <property type="project" value="UniProtKB-KW"/>
</dbReference>
<keyword evidence="6" id="KW-1185">Reference proteome</keyword>
<dbReference type="OrthoDB" id="10252009at2759"/>
<dbReference type="InterPro" id="IPR020422">
    <property type="entry name" value="TYR_PHOSPHATASE_DUAL_dom"/>
</dbReference>
<dbReference type="GO" id="GO:0003779">
    <property type="term" value="F:actin binding"/>
    <property type="evidence" value="ECO:0007669"/>
    <property type="project" value="InterPro"/>
</dbReference>
<evidence type="ECO:0000256" key="1">
    <source>
        <dbReference type="ARBA" id="ARBA00022801"/>
    </source>
</evidence>
<dbReference type="Gene3D" id="3.90.190.10">
    <property type="entry name" value="Protein tyrosine phosphatase superfamily"/>
    <property type="match status" value="1"/>
</dbReference>
<comment type="caution">
    <text evidence="5">The sequence shown here is derived from an EMBL/GenBank/DDBJ whole genome shotgun (WGS) entry which is preliminary data.</text>
</comment>
<dbReference type="PROSITE" id="PS50056">
    <property type="entry name" value="TYR_PHOSPHATASE_2"/>
    <property type="match status" value="1"/>
</dbReference>
<evidence type="ECO:0000313" key="5">
    <source>
        <dbReference type="EMBL" id="ORY79019.1"/>
    </source>
</evidence>
<gene>
    <name evidence="5" type="ORF">BCR37DRAFT_332727</name>
</gene>
<dbReference type="InterPro" id="IPR000387">
    <property type="entry name" value="Tyr_Pase_dom"/>
</dbReference>
<dbReference type="InterPro" id="IPR043587">
    <property type="entry name" value="Phosphatase_SSH-like"/>
</dbReference>
<name>A0A1Y2F578_PROLT</name>
<keyword evidence="1" id="KW-0378">Hydrolase</keyword>
<dbReference type="PROSITE" id="PS00383">
    <property type="entry name" value="TYR_PHOSPHATASE_1"/>
    <property type="match status" value="1"/>
</dbReference>
<dbReference type="EMBL" id="MCFI01000016">
    <property type="protein sequence ID" value="ORY79019.1"/>
    <property type="molecule type" value="Genomic_DNA"/>
</dbReference>
<protein>
    <submittedName>
        <fullName evidence="5">Protein-tyrosine phosphatase-like protein</fullName>
    </submittedName>
</protein>
<feature type="non-terminal residue" evidence="5">
    <location>
        <position position="74"/>
    </location>
</feature>
<dbReference type="PANTHER" id="PTHR45864">
    <property type="entry name" value="SLINGSHOT PROTEIN PHOSPHATASE HOMOLOG"/>
    <property type="match status" value="1"/>
</dbReference>
<dbReference type="InterPro" id="IPR029021">
    <property type="entry name" value="Prot-tyrosine_phosphatase-like"/>
</dbReference>
<organism evidence="5 6">
    <name type="scientific">Protomyces lactucae-debilis</name>
    <dbReference type="NCBI Taxonomy" id="2754530"/>
    <lineage>
        <taxon>Eukaryota</taxon>
        <taxon>Fungi</taxon>
        <taxon>Dikarya</taxon>
        <taxon>Ascomycota</taxon>
        <taxon>Taphrinomycotina</taxon>
        <taxon>Taphrinomycetes</taxon>
        <taxon>Taphrinales</taxon>
        <taxon>Protomycetaceae</taxon>
        <taxon>Protomyces</taxon>
    </lineage>
</organism>
<dbReference type="CDD" id="cd14498">
    <property type="entry name" value="DSP"/>
    <property type="match status" value="1"/>
</dbReference>
<evidence type="ECO:0000259" key="3">
    <source>
        <dbReference type="PROSITE" id="PS50054"/>
    </source>
</evidence>
<feature type="non-terminal residue" evidence="5">
    <location>
        <position position="1"/>
    </location>
</feature>
<accession>A0A1Y2F578</accession>
<dbReference type="AlphaFoldDB" id="A0A1Y2F578"/>
<dbReference type="Proteomes" id="UP000193685">
    <property type="component" value="Unassembled WGS sequence"/>
</dbReference>
<dbReference type="PROSITE" id="PS50054">
    <property type="entry name" value="TYR_PHOSPHATASE_DUAL"/>
    <property type="match status" value="1"/>
</dbReference>
<dbReference type="InterPro" id="IPR016130">
    <property type="entry name" value="Tyr_Pase_AS"/>
</dbReference>
<dbReference type="InterPro" id="IPR000340">
    <property type="entry name" value="Dual-sp_phosphatase_cat-dom"/>
</dbReference>
<feature type="domain" description="Tyrosine-protein phosphatase" evidence="3">
    <location>
        <begin position="1"/>
        <end position="74"/>
    </location>
</feature>
<dbReference type="RefSeq" id="XP_040723651.1">
    <property type="nucleotide sequence ID" value="XM_040867072.1"/>
</dbReference>
<dbReference type="GO" id="GO:0030837">
    <property type="term" value="P:negative regulation of actin filament polymerization"/>
    <property type="evidence" value="ECO:0007669"/>
    <property type="project" value="InterPro"/>
</dbReference>
<dbReference type="PANTHER" id="PTHR45864:SF2">
    <property type="entry name" value="PROTEIN PHOSPHATASE SLINGSHOT"/>
    <property type="match status" value="1"/>
</dbReference>
<keyword evidence="2" id="KW-0904">Protein phosphatase</keyword>
<dbReference type="Pfam" id="PF00782">
    <property type="entry name" value="DSPc"/>
    <property type="match status" value="1"/>
</dbReference>
<reference evidence="5 6" key="1">
    <citation type="submission" date="2016-07" db="EMBL/GenBank/DDBJ databases">
        <title>Pervasive Adenine N6-methylation of Active Genes in Fungi.</title>
        <authorList>
            <consortium name="DOE Joint Genome Institute"/>
            <person name="Mondo S.J."/>
            <person name="Dannebaum R.O."/>
            <person name="Kuo R.C."/>
            <person name="Labutti K."/>
            <person name="Haridas S."/>
            <person name="Kuo A."/>
            <person name="Salamov A."/>
            <person name="Ahrendt S.R."/>
            <person name="Lipzen A."/>
            <person name="Sullivan W."/>
            <person name="Andreopoulos W.B."/>
            <person name="Clum A."/>
            <person name="Lindquist E."/>
            <person name="Daum C."/>
            <person name="Ramamoorthy G.K."/>
            <person name="Gryganskyi A."/>
            <person name="Culley D."/>
            <person name="Magnuson J.K."/>
            <person name="James T.Y."/>
            <person name="O'Malley M.A."/>
            <person name="Stajich J.E."/>
            <person name="Spatafora J.W."/>
            <person name="Visel A."/>
            <person name="Grigoriev I.V."/>
        </authorList>
    </citation>
    <scope>NUCLEOTIDE SEQUENCE [LARGE SCALE GENOMIC DNA]</scope>
    <source>
        <strain evidence="5 6">12-1054</strain>
    </source>
</reference>
<evidence type="ECO:0000259" key="4">
    <source>
        <dbReference type="PROSITE" id="PS50056"/>
    </source>
</evidence>
<dbReference type="OMA" id="KSERYHP"/>
<dbReference type="GeneID" id="63783671"/>
<sequence>DLLDHFQDTFRFIQYGLDEGHRILVHCEQGISRSATVLAAFVMKSERYHPSEAIRYIQRFRPIADPNPGFRKQL</sequence>